<dbReference type="Pfam" id="PF04321">
    <property type="entry name" value="RmlD_sub_bind"/>
    <property type="match status" value="1"/>
</dbReference>
<gene>
    <name evidence="4" type="ORF">A3D78_00675</name>
</gene>
<dbReference type="CDD" id="cd05254">
    <property type="entry name" value="dTDP_HR_like_SDR_e"/>
    <property type="match status" value="1"/>
</dbReference>
<dbReference type="PANTHER" id="PTHR10491:SF4">
    <property type="entry name" value="METHIONINE ADENOSYLTRANSFERASE 2 SUBUNIT BETA"/>
    <property type="match status" value="1"/>
</dbReference>
<dbReference type="InterPro" id="IPR005913">
    <property type="entry name" value="dTDP_dehydrorham_reduct"/>
</dbReference>
<comment type="pathway">
    <text evidence="2">Carbohydrate biosynthesis; dTDP-L-rhamnose biosynthesis.</text>
</comment>
<comment type="caution">
    <text evidence="4">The sequence shown here is derived from an EMBL/GenBank/DDBJ whole genome shotgun (WGS) entry which is preliminary data.</text>
</comment>
<sequence length="289" mass="32748">MTTPVLATGLSGLVGTRVRDLLSHSFDFEDLSLATDIDITQIQQVEKAFDASPARVVLHLAAKTDVDSCEDDKLLAEEGQAWRVNVIGTENIAAAAQKFGKRVIYISTDFVFDGTKESYSEEDKPNPISWYGYTKFIGEEKLTSCDVDVTIVRISYPYRSRNNVREDFVHRLIDTMKNNKKVYGLTDHIFTPTFIDDIANNLSLFLSKNLPGIYHLVGSSSMPTIEAVKLVRDVYHLQAEIIPIDRQTYFRNRAFRPFKLALKNDKIRKLGLKMSAFIDGLKEIRKQDS</sequence>
<comment type="function">
    <text evidence="2">Catalyzes the reduction of dTDP-6-deoxy-L-lyxo-4-hexulose to yield dTDP-L-rhamnose.</text>
</comment>
<dbReference type="GO" id="GO:0008831">
    <property type="term" value="F:dTDP-4-dehydrorhamnose reductase activity"/>
    <property type="evidence" value="ECO:0007669"/>
    <property type="project" value="UniProtKB-EC"/>
</dbReference>
<dbReference type="EMBL" id="MFJM01000054">
    <property type="protein sequence ID" value="OGG16712.1"/>
    <property type="molecule type" value="Genomic_DNA"/>
</dbReference>
<dbReference type="UniPathway" id="UPA00124"/>
<dbReference type="STRING" id="1798383.A3D78_00675"/>
<dbReference type="InterPro" id="IPR029903">
    <property type="entry name" value="RmlD-like-bd"/>
</dbReference>
<dbReference type="Proteomes" id="UP000176253">
    <property type="component" value="Unassembled WGS sequence"/>
</dbReference>
<dbReference type="GO" id="GO:0019305">
    <property type="term" value="P:dTDP-rhamnose biosynthetic process"/>
    <property type="evidence" value="ECO:0007669"/>
    <property type="project" value="UniProtKB-UniPathway"/>
</dbReference>
<proteinExistence type="inferred from homology"/>
<dbReference type="GO" id="GO:0048270">
    <property type="term" value="F:methionine adenosyltransferase regulator activity"/>
    <property type="evidence" value="ECO:0007669"/>
    <property type="project" value="TreeGrafter"/>
</dbReference>
<dbReference type="SUPFAM" id="SSF51735">
    <property type="entry name" value="NAD(P)-binding Rossmann-fold domains"/>
    <property type="match status" value="1"/>
</dbReference>
<dbReference type="EC" id="1.1.1.133" evidence="2"/>
<reference evidence="4 5" key="1">
    <citation type="journal article" date="2016" name="Nat. Commun.">
        <title>Thousands of microbial genomes shed light on interconnected biogeochemical processes in an aquifer system.</title>
        <authorList>
            <person name="Anantharaman K."/>
            <person name="Brown C.T."/>
            <person name="Hug L.A."/>
            <person name="Sharon I."/>
            <person name="Castelle C.J."/>
            <person name="Probst A.J."/>
            <person name="Thomas B.C."/>
            <person name="Singh A."/>
            <person name="Wilkins M.J."/>
            <person name="Karaoz U."/>
            <person name="Brodie E.L."/>
            <person name="Williams K.H."/>
            <person name="Hubbard S.S."/>
            <person name="Banfield J.F."/>
        </authorList>
    </citation>
    <scope>NUCLEOTIDE SEQUENCE [LARGE SCALE GENOMIC DNA]</scope>
</reference>
<comment type="similarity">
    <text evidence="1 2">Belongs to the dTDP-4-dehydrorhamnose reductase family.</text>
</comment>
<evidence type="ECO:0000313" key="5">
    <source>
        <dbReference type="Proteomes" id="UP000176253"/>
    </source>
</evidence>
<keyword evidence="2" id="KW-0521">NADP</keyword>
<dbReference type="PANTHER" id="PTHR10491">
    <property type="entry name" value="DTDP-4-DEHYDRORHAMNOSE REDUCTASE"/>
    <property type="match status" value="1"/>
</dbReference>
<evidence type="ECO:0000256" key="1">
    <source>
        <dbReference type="ARBA" id="ARBA00010944"/>
    </source>
</evidence>
<accession>A0A1F5ZX27</accession>
<evidence type="ECO:0000259" key="3">
    <source>
        <dbReference type="Pfam" id="PF04321"/>
    </source>
</evidence>
<evidence type="ECO:0000313" key="4">
    <source>
        <dbReference type="EMBL" id="OGG16712.1"/>
    </source>
</evidence>
<dbReference type="AlphaFoldDB" id="A0A1F5ZX27"/>
<feature type="domain" description="RmlD-like substrate binding" evidence="3">
    <location>
        <begin position="5"/>
        <end position="286"/>
    </location>
</feature>
<evidence type="ECO:0000256" key="2">
    <source>
        <dbReference type="RuleBase" id="RU364082"/>
    </source>
</evidence>
<keyword evidence="2" id="KW-0560">Oxidoreductase</keyword>
<organism evidence="4 5">
    <name type="scientific">Candidatus Gottesmanbacteria bacterium RIFCSPHIGHO2_02_FULL_39_14</name>
    <dbReference type="NCBI Taxonomy" id="1798383"/>
    <lineage>
        <taxon>Bacteria</taxon>
        <taxon>Candidatus Gottesmaniibacteriota</taxon>
    </lineage>
</organism>
<dbReference type="Gene3D" id="3.40.50.720">
    <property type="entry name" value="NAD(P)-binding Rossmann-like Domain"/>
    <property type="match status" value="1"/>
</dbReference>
<dbReference type="InterPro" id="IPR036291">
    <property type="entry name" value="NAD(P)-bd_dom_sf"/>
</dbReference>
<dbReference type="GO" id="GO:0006556">
    <property type="term" value="P:S-adenosylmethionine biosynthetic process"/>
    <property type="evidence" value="ECO:0007669"/>
    <property type="project" value="TreeGrafter"/>
</dbReference>
<name>A0A1F5ZX27_9BACT</name>
<protein>
    <recommendedName>
        <fullName evidence="2">dTDP-4-dehydrorhamnose reductase</fullName>
        <ecNumber evidence="2">1.1.1.133</ecNumber>
    </recommendedName>
</protein>
<dbReference type="GO" id="GO:0048269">
    <property type="term" value="C:methionine adenosyltransferase complex"/>
    <property type="evidence" value="ECO:0007669"/>
    <property type="project" value="TreeGrafter"/>
</dbReference>